<dbReference type="Gene3D" id="2.60.40.10">
    <property type="entry name" value="Immunoglobulins"/>
    <property type="match status" value="1"/>
</dbReference>
<dbReference type="InterPro" id="IPR003961">
    <property type="entry name" value="FN3_dom"/>
</dbReference>
<feature type="domain" description="Fibronectin type-III" evidence="1">
    <location>
        <begin position="641"/>
        <end position="743"/>
    </location>
</feature>
<comment type="caution">
    <text evidence="2">The sequence shown here is derived from an EMBL/GenBank/DDBJ whole genome shotgun (WGS) entry which is preliminary data.</text>
</comment>
<organism evidence="2 3">
    <name type="scientific">Candidatus Nomurabacteria bacterium RIFCSPHIGHO2_01_FULL_40_24b</name>
    <dbReference type="NCBI Taxonomy" id="1801739"/>
    <lineage>
        <taxon>Bacteria</taxon>
        <taxon>Candidatus Nomuraibacteriota</taxon>
    </lineage>
</organism>
<evidence type="ECO:0000313" key="2">
    <source>
        <dbReference type="EMBL" id="OGI65762.1"/>
    </source>
</evidence>
<dbReference type="PROSITE" id="PS50853">
    <property type="entry name" value="FN3"/>
    <property type="match status" value="2"/>
</dbReference>
<dbReference type="SMART" id="SM00060">
    <property type="entry name" value="FN3"/>
    <property type="match status" value="6"/>
</dbReference>
<name>A0A1F6V835_9BACT</name>
<evidence type="ECO:0000313" key="3">
    <source>
        <dbReference type="Proteomes" id="UP000177370"/>
    </source>
</evidence>
<sequence>MIGRPKIDLTPKIFVFTKIVGGSNAPYQNLVIQNTGDATMNWKWKRVNASGGTSPVGTWCSLQNSAGTSITINTGGTLAPSASVTTRIAVTSVSNAGTLEDCNIQIYDTSNPLASNTPQNTNLDYVIKPSNVSNVATTLASCPSRNVTVSWTAANSGTTAKTYNIYRNTTSTVPSIGYASGITASPWINTSTAVGSTYYYWVETVSGGNVSPNKIAASSNATGGVPVTSCAVVPSVTTPTHTSITSTSATLGANVTSLGQPASISARGTCWGTSPAPSTNCLAQGGTTTGVYTHSRTGLSPGTTYYYRGYATNATGTGYSASGTFATTAAPAVPTVTTPTSASITGTSATLGANVTSLGSPATISARGTCWGTTPAPTTNCVAQGGTTTGVYSHSRTGLTAGTTYYYRGYATNSTGTGYSPDGTFATLIVPTVTTPTVTSVMSTSATLGANVTSLGVPASISARGTCWGTTPAPVTNCVAQGGTTTGVFTHSRTGLTASTTYYYRGYATNTTGTGYSSDGTFTTPATETIPTVTTNAVSTITSTSAVGGGNTVSNGGATVTVAGITWSTSANPVYTVGNTATQMTDGWAIGGPWTSATMGTALSTPLTPNTLYHVRAFAVNSVGTAYGADVQFTTSAVTTVPTLTTNVVTNITSTSATSGGNITSDGGATVTVSGIVWDTIANPTTALTTKTTNGWAIGGPWSSDMTSLIPNTIYHVRAYATNSVGTAYGEDVQFTSTLSPSGSISATSCTISLGESTCDSLVSWSTSNLTGNPTEVTRNNPSNTHVSWLTSGTNVSNTVNRGASTFYIYHNSVELASSPISADCEAGLIWDGVECATSSVPTLTSPTAVSITTTDAILGANVTSLGVPASISARGTCWGAAPFPTTNCVDEGGITTGAYSHARLGFSPSTTYYYRGYAINASGVGYSPDGTFITDSSGSATINASLPIIYSGDSVTITWSCLVADTSSSGTNFSTGGAPSGSISVSPADTTTYTLTCDPSGGIDSVTVVVKKKPLFQEQ</sequence>
<dbReference type="InterPro" id="IPR013783">
    <property type="entry name" value="Ig-like_fold"/>
</dbReference>
<dbReference type="AlphaFoldDB" id="A0A1F6V835"/>
<evidence type="ECO:0000259" key="1">
    <source>
        <dbReference type="PROSITE" id="PS50853"/>
    </source>
</evidence>
<accession>A0A1F6V835</accession>
<feature type="domain" description="Fibronectin type-III" evidence="1">
    <location>
        <begin position="235"/>
        <end position="331"/>
    </location>
</feature>
<protein>
    <recommendedName>
        <fullName evidence="1">Fibronectin type-III domain-containing protein</fullName>
    </recommendedName>
</protein>
<reference evidence="2 3" key="1">
    <citation type="journal article" date="2016" name="Nat. Commun.">
        <title>Thousands of microbial genomes shed light on interconnected biogeochemical processes in an aquifer system.</title>
        <authorList>
            <person name="Anantharaman K."/>
            <person name="Brown C.T."/>
            <person name="Hug L.A."/>
            <person name="Sharon I."/>
            <person name="Castelle C.J."/>
            <person name="Probst A.J."/>
            <person name="Thomas B.C."/>
            <person name="Singh A."/>
            <person name="Wilkins M.J."/>
            <person name="Karaoz U."/>
            <person name="Brodie E.L."/>
            <person name="Williams K.H."/>
            <person name="Hubbard S.S."/>
            <person name="Banfield J.F."/>
        </authorList>
    </citation>
    <scope>NUCLEOTIDE SEQUENCE [LARGE SCALE GENOMIC DNA]</scope>
</reference>
<dbReference type="EMBL" id="MFTP01000012">
    <property type="protein sequence ID" value="OGI65762.1"/>
    <property type="molecule type" value="Genomic_DNA"/>
</dbReference>
<gene>
    <name evidence="2" type="ORF">A2647_00075</name>
</gene>
<proteinExistence type="predicted"/>
<dbReference type="Proteomes" id="UP000177370">
    <property type="component" value="Unassembled WGS sequence"/>
</dbReference>